<dbReference type="PROSITE" id="PS50088">
    <property type="entry name" value="ANK_REPEAT"/>
    <property type="match status" value="4"/>
</dbReference>
<dbReference type="RefSeq" id="WP_192905817.1">
    <property type="nucleotide sequence ID" value="NZ_JADBFD010000020.1"/>
</dbReference>
<comment type="caution">
    <text evidence="5">The sequence shown here is derived from an EMBL/GenBank/DDBJ whole genome shotgun (WGS) entry which is preliminary data.</text>
</comment>
<feature type="repeat" description="ANK" evidence="3">
    <location>
        <begin position="287"/>
        <end position="319"/>
    </location>
</feature>
<dbReference type="PROSITE" id="PS50297">
    <property type="entry name" value="ANK_REP_REGION"/>
    <property type="match status" value="4"/>
</dbReference>
<dbReference type="SMART" id="SM00248">
    <property type="entry name" value="ANK"/>
    <property type="match status" value="6"/>
</dbReference>
<dbReference type="Proteomes" id="UP000618926">
    <property type="component" value="Unassembled WGS sequence"/>
</dbReference>
<dbReference type="SUPFAM" id="SSF48403">
    <property type="entry name" value="Ankyrin repeat"/>
    <property type="match status" value="1"/>
</dbReference>
<keyword evidence="2 3" id="KW-0040">ANK repeat</keyword>
<dbReference type="EMBL" id="JADBFD010000020">
    <property type="protein sequence ID" value="MBE2889011.1"/>
    <property type="molecule type" value="Genomic_DNA"/>
</dbReference>
<evidence type="ECO:0000256" key="3">
    <source>
        <dbReference type="PROSITE-ProRule" id="PRU00023"/>
    </source>
</evidence>
<evidence type="ECO:0000256" key="2">
    <source>
        <dbReference type="ARBA" id="ARBA00023043"/>
    </source>
</evidence>
<keyword evidence="6" id="KW-1185">Reference proteome</keyword>
<feature type="signal peptide" evidence="4">
    <location>
        <begin position="1"/>
        <end position="24"/>
    </location>
</feature>
<dbReference type="InterPro" id="IPR036770">
    <property type="entry name" value="Ankyrin_rpt-contain_sf"/>
</dbReference>
<feature type="repeat" description="ANK" evidence="3">
    <location>
        <begin position="221"/>
        <end position="253"/>
    </location>
</feature>
<dbReference type="Gene3D" id="1.25.40.20">
    <property type="entry name" value="Ankyrin repeat-containing domain"/>
    <property type="match status" value="3"/>
</dbReference>
<gene>
    <name evidence="5" type="ORF">IIE05_13680</name>
</gene>
<evidence type="ECO:0000256" key="1">
    <source>
        <dbReference type="ARBA" id="ARBA00022737"/>
    </source>
</evidence>
<feature type="repeat" description="ANK" evidence="3">
    <location>
        <begin position="155"/>
        <end position="187"/>
    </location>
</feature>
<accession>A0ABR9NXL9</accession>
<organism evidence="5 6">
    <name type="scientific">Geobacter anodireducens</name>
    <dbReference type="NCBI Taxonomy" id="1340425"/>
    <lineage>
        <taxon>Bacteria</taxon>
        <taxon>Pseudomonadati</taxon>
        <taxon>Thermodesulfobacteriota</taxon>
        <taxon>Desulfuromonadia</taxon>
        <taxon>Geobacterales</taxon>
        <taxon>Geobacteraceae</taxon>
        <taxon>Geobacter</taxon>
    </lineage>
</organism>
<sequence length="346" mass="36956">MITRLVLAAAAAAVALGHPADVRAYEYEQEATTKLMTDMIVDLGGHDAVRRNSGKTVRCGDGGTRRVSIVRRGATTTYRGDYRNCRERGLTRDGLYEIVFTGDEIVSSTSKRSVNGELFDAAMEGNAAGVRKLIRARADVNYTESVDRTEGGTIDGVSPLMVATMAGSLDTVKLLVANGAWVNYLNSMAVNALWIAAHNGQPEIVRYLAGRGAYLNNSNFEDVTPLMAAAMNGHLAVVKFLVGAKADINAVHRDGDTALMFALAQNRTDIARFLIDAGADVAVRNRHGVTALLIAVAEENEEIVRALLERKADVSARTADGKSALDVARARGMDGIAKLLEAAGSY</sequence>
<feature type="repeat" description="ANK" evidence="3">
    <location>
        <begin position="254"/>
        <end position="286"/>
    </location>
</feature>
<dbReference type="PANTHER" id="PTHR24141:SF1">
    <property type="entry name" value="2-5A-DEPENDENT RIBONUCLEASE"/>
    <property type="match status" value="1"/>
</dbReference>
<dbReference type="Pfam" id="PF00023">
    <property type="entry name" value="Ank"/>
    <property type="match status" value="1"/>
</dbReference>
<evidence type="ECO:0000313" key="5">
    <source>
        <dbReference type="EMBL" id="MBE2889011.1"/>
    </source>
</evidence>
<name>A0ABR9NXL9_9BACT</name>
<feature type="chain" id="PRO_5045951395" evidence="4">
    <location>
        <begin position="25"/>
        <end position="346"/>
    </location>
</feature>
<keyword evidence="1" id="KW-0677">Repeat</keyword>
<evidence type="ECO:0000256" key="4">
    <source>
        <dbReference type="SAM" id="SignalP"/>
    </source>
</evidence>
<reference evidence="5 6" key="1">
    <citation type="submission" date="2020-10" db="EMBL/GenBank/DDBJ databases">
        <title>Investigation of anaerobic biodegradation of phenanthrene by a sulfate-dependent Geobacter anodireducens strain PheS2.</title>
        <authorList>
            <person name="Zhang Z."/>
        </authorList>
    </citation>
    <scope>NUCLEOTIDE SEQUENCE [LARGE SCALE GENOMIC DNA]</scope>
    <source>
        <strain evidence="5 6">PheS2</strain>
    </source>
</reference>
<protein>
    <submittedName>
        <fullName evidence="5">Ankyrin repeat domain-containing protein</fullName>
    </submittedName>
</protein>
<proteinExistence type="predicted"/>
<dbReference type="PANTHER" id="PTHR24141">
    <property type="entry name" value="2-5A-DEPENDENT RIBONUCLEASE"/>
    <property type="match status" value="1"/>
</dbReference>
<keyword evidence="4" id="KW-0732">Signal</keyword>
<evidence type="ECO:0000313" key="6">
    <source>
        <dbReference type="Proteomes" id="UP000618926"/>
    </source>
</evidence>
<dbReference type="Pfam" id="PF12796">
    <property type="entry name" value="Ank_2"/>
    <property type="match status" value="2"/>
</dbReference>
<dbReference type="InterPro" id="IPR002110">
    <property type="entry name" value="Ankyrin_rpt"/>
</dbReference>